<accession>A0ABW4LMU5</accession>
<evidence type="ECO:0000313" key="2">
    <source>
        <dbReference type="EMBL" id="MFD1736487.1"/>
    </source>
</evidence>
<evidence type="ECO:0000256" key="1">
    <source>
        <dbReference type="SAM" id="Phobius"/>
    </source>
</evidence>
<comment type="caution">
    <text evidence="2">The sequence shown here is derived from an EMBL/GenBank/DDBJ whole genome shotgun (WGS) entry which is preliminary data.</text>
</comment>
<reference evidence="3" key="1">
    <citation type="journal article" date="2019" name="Int. J. Syst. Evol. Microbiol.">
        <title>The Global Catalogue of Microorganisms (GCM) 10K type strain sequencing project: providing services to taxonomists for standard genome sequencing and annotation.</title>
        <authorList>
            <consortium name="The Broad Institute Genomics Platform"/>
            <consortium name="The Broad Institute Genome Sequencing Center for Infectious Disease"/>
            <person name="Wu L."/>
            <person name="Ma J."/>
        </authorList>
    </citation>
    <scope>NUCLEOTIDE SEQUENCE [LARGE SCALE GENOMIC DNA]</scope>
    <source>
        <strain evidence="3">CCUG 49339</strain>
    </source>
</reference>
<organism evidence="2 3">
    <name type="scientific">Bacillus salitolerans</name>
    <dbReference type="NCBI Taxonomy" id="1437434"/>
    <lineage>
        <taxon>Bacteria</taxon>
        <taxon>Bacillati</taxon>
        <taxon>Bacillota</taxon>
        <taxon>Bacilli</taxon>
        <taxon>Bacillales</taxon>
        <taxon>Bacillaceae</taxon>
        <taxon>Bacillus</taxon>
    </lineage>
</organism>
<keyword evidence="1" id="KW-0812">Transmembrane</keyword>
<dbReference type="Proteomes" id="UP001597214">
    <property type="component" value="Unassembled WGS sequence"/>
</dbReference>
<keyword evidence="3" id="KW-1185">Reference proteome</keyword>
<evidence type="ECO:0000313" key="3">
    <source>
        <dbReference type="Proteomes" id="UP001597214"/>
    </source>
</evidence>
<protein>
    <submittedName>
        <fullName evidence="2">Uncharacterized protein</fullName>
    </submittedName>
</protein>
<gene>
    <name evidence="2" type="ORF">ACFSCX_07905</name>
</gene>
<dbReference type="EMBL" id="JBHUEM010000008">
    <property type="protein sequence ID" value="MFD1736487.1"/>
    <property type="molecule type" value="Genomic_DNA"/>
</dbReference>
<keyword evidence="1" id="KW-0472">Membrane</keyword>
<sequence>MDSKLKELSEEYNSIVPLYPVFKEADKERIRERIQGNQMTKSVRHVFPRTVSYIVLAAMFILTIGIVGIKTELIKLGNMEEQPQSPTNIENPTETIKELTNEEKIEEQLSRQGLPHEGNNIFNPTTIKKGDFVAGWKLTEIDVTPGNIQYPYDMTKAHFDGKVTITGTIEHIPATNELYGNLIIFVPTEESAKLLPVSHHDTRNPNKWIMFENQEKAKELLQTSQGDILEGMKVTLTDYKVNFFESDILDSAMIEFSHGASSIMLSPELEDIYEAISKDFNKEHLRGLSPLEIFRLYYTAEERKDFRTQYELFIQDEQYVKVFETYDEYLEAVESDNLHERERILQNVITSDLVENIFIKEEIGEESARIIVVNLEMGFGLVKDAGGIWRVNWMPYQ</sequence>
<name>A0ABW4LMU5_9BACI</name>
<feature type="transmembrane region" description="Helical" evidence="1">
    <location>
        <begin position="51"/>
        <end position="69"/>
    </location>
</feature>
<proteinExistence type="predicted"/>
<keyword evidence="1" id="KW-1133">Transmembrane helix</keyword>
<dbReference type="RefSeq" id="WP_377927644.1">
    <property type="nucleotide sequence ID" value="NZ_JBHUEM010000008.1"/>
</dbReference>